<evidence type="ECO:0000256" key="6">
    <source>
        <dbReference type="PIRSR" id="PIRSR634603-3"/>
    </source>
</evidence>
<dbReference type="GO" id="GO:0000287">
    <property type="term" value="F:magnesium ion binding"/>
    <property type="evidence" value="ECO:0007669"/>
    <property type="project" value="UniProtKB-ARBA"/>
</dbReference>
<evidence type="ECO:0000256" key="3">
    <source>
        <dbReference type="ARBA" id="ARBA00022842"/>
    </source>
</evidence>
<reference evidence="9 10" key="1">
    <citation type="submission" date="2020-09" db="EMBL/GenBank/DDBJ databases">
        <title>Sinomicrobium weinanense sp. nov., a halophilic bacteria isolated from saline-alkali soil.</title>
        <authorList>
            <person name="Wu P."/>
            <person name="Ren H."/>
            <person name="Mei Y."/>
            <person name="Liang Y."/>
            <person name="Chen Z."/>
        </authorList>
    </citation>
    <scope>NUCLEOTIDE SEQUENCE [LARGE SCALE GENOMIC DNA]</scope>
    <source>
        <strain evidence="9 10">FJxs</strain>
    </source>
</reference>
<evidence type="ECO:0000256" key="7">
    <source>
        <dbReference type="RuleBase" id="RU366006"/>
    </source>
</evidence>
<dbReference type="AlphaFoldDB" id="A0A926JRZ5"/>
<keyword evidence="4 7" id="KW-0413">Isomerase</keyword>
<evidence type="ECO:0000259" key="8">
    <source>
        <dbReference type="SMART" id="SM00922"/>
    </source>
</evidence>
<dbReference type="InterPro" id="IPR013341">
    <property type="entry name" value="Mandelate_racemase_N_dom"/>
</dbReference>
<keyword evidence="2 6" id="KW-0479">Metal-binding</keyword>
<dbReference type="PANTHER" id="PTHR48080:SF3">
    <property type="entry name" value="ENOLASE SUPERFAMILY MEMBER DDB_G0284701"/>
    <property type="match status" value="1"/>
</dbReference>
<dbReference type="Pfam" id="PF02746">
    <property type="entry name" value="MR_MLE_N"/>
    <property type="match status" value="1"/>
</dbReference>
<keyword evidence="10" id="KW-1185">Reference proteome</keyword>
<comment type="caution">
    <text evidence="9">The sequence shown here is derived from an EMBL/GenBank/DDBJ whole genome shotgun (WGS) entry which is preliminary data.</text>
</comment>
<accession>A0A926JRZ5</accession>
<organism evidence="9 10">
    <name type="scientific">Sinomicrobium weinanense</name>
    <dbReference type="NCBI Taxonomy" id="2842200"/>
    <lineage>
        <taxon>Bacteria</taxon>
        <taxon>Pseudomonadati</taxon>
        <taxon>Bacteroidota</taxon>
        <taxon>Flavobacteriia</taxon>
        <taxon>Flavobacteriales</taxon>
        <taxon>Flavobacteriaceae</taxon>
        <taxon>Sinomicrobium</taxon>
    </lineage>
</organism>
<dbReference type="SUPFAM" id="SSF51604">
    <property type="entry name" value="Enolase C-terminal domain-like"/>
    <property type="match status" value="1"/>
</dbReference>
<dbReference type="InterPro" id="IPR034593">
    <property type="entry name" value="DgoD-like"/>
</dbReference>
<sequence>MFSLSFKPYTLQKKHVFRIAGGARTSTPAVLVRLRFEGVEGFGEASMPPRYGESIATATDFLQRVDLSPFRDPFNTEEILHYVDKLAPGNPAVKASVDIALHDLIGKMLHLPLRSYFGLPQKELPTSKTIGIDTADIIRERVREAGNFRFLKIKLGGDNDREIINAVREETDKPLYIDANQGWKNREEALEKIAWLREENTVFIEQPMPKNALSDMEWLAARSPLPIVGDEGIQRFPDVMSAGNYYHAINIKLMKSTGLREAYKMAVTARAMGLRVMLGCMSETSCAIAAASQLGALADWIDLDGNLGIKNDPFSGPALQNGIITPNGIAGVGLVKPDWDKIEIENGDRTIGRKT</sequence>
<dbReference type="Pfam" id="PF13378">
    <property type="entry name" value="MR_MLE_C"/>
    <property type="match status" value="1"/>
</dbReference>
<evidence type="ECO:0000256" key="1">
    <source>
        <dbReference type="ARBA" id="ARBA00008031"/>
    </source>
</evidence>
<evidence type="ECO:0000256" key="5">
    <source>
        <dbReference type="PIRSR" id="PIRSR634603-1"/>
    </source>
</evidence>
<proteinExistence type="inferred from homology"/>
<evidence type="ECO:0000256" key="2">
    <source>
        <dbReference type="ARBA" id="ARBA00022723"/>
    </source>
</evidence>
<dbReference type="Gene3D" id="3.30.390.10">
    <property type="entry name" value="Enolase-like, N-terminal domain"/>
    <property type="match status" value="1"/>
</dbReference>
<feature type="active site" description="Proton acceptor; specific for (R)-substrate epimerization" evidence="5">
    <location>
        <position position="154"/>
    </location>
</feature>
<evidence type="ECO:0000256" key="4">
    <source>
        <dbReference type="ARBA" id="ARBA00023235"/>
    </source>
</evidence>
<dbReference type="EC" id="5.1.1.-" evidence="7"/>
<dbReference type="EMBL" id="JACVDC010000021">
    <property type="protein sequence ID" value="MBC9796146.1"/>
    <property type="molecule type" value="Genomic_DNA"/>
</dbReference>
<dbReference type="RefSeq" id="WP_187965296.1">
    <property type="nucleotide sequence ID" value="NZ_JACVDC010000021.1"/>
</dbReference>
<dbReference type="SUPFAM" id="SSF54826">
    <property type="entry name" value="Enolase N-terminal domain-like"/>
    <property type="match status" value="1"/>
</dbReference>
<dbReference type="InterPro" id="IPR029065">
    <property type="entry name" value="Enolase_C-like"/>
</dbReference>
<feature type="binding site" evidence="6">
    <location>
        <position position="178"/>
    </location>
    <ligand>
        <name>Mg(2+)</name>
        <dbReference type="ChEBI" id="CHEBI:18420"/>
    </ligand>
</feature>
<dbReference type="CDD" id="cd03319">
    <property type="entry name" value="L-Ala-DL-Glu_epimerase"/>
    <property type="match status" value="1"/>
</dbReference>
<dbReference type="InterPro" id="IPR034603">
    <property type="entry name" value="Dipeptide_epimerase"/>
</dbReference>
<comment type="similarity">
    <text evidence="1 7">Belongs to the mandelate racemase/muconate lactonizing enzyme family.</text>
</comment>
<feature type="active site" description="Proton acceptor; specific for (S)-substrate epimerization" evidence="5">
    <location>
        <position position="252"/>
    </location>
</feature>
<dbReference type="GO" id="GO:0016855">
    <property type="term" value="F:racemase and epimerase activity, acting on amino acids and derivatives"/>
    <property type="evidence" value="ECO:0007669"/>
    <property type="project" value="UniProtKB-UniRule"/>
</dbReference>
<dbReference type="InterPro" id="IPR013342">
    <property type="entry name" value="Mandelate_racemase_C"/>
</dbReference>
<dbReference type="SFLD" id="SFLDS00001">
    <property type="entry name" value="Enolase"/>
    <property type="match status" value="1"/>
</dbReference>
<keyword evidence="3 6" id="KW-0460">Magnesium</keyword>
<dbReference type="SMART" id="SM00922">
    <property type="entry name" value="MR_MLE"/>
    <property type="match status" value="1"/>
</dbReference>
<feature type="domain" description="Mandelate racemase/muconate lactonizing enzyme C-terminal" evidence="8">
    <location>
        <begin position="135"/>
        <end position="226"/>
    </location>
</feature>
<dbReference type="Gene3D" id="3.20.20.120">
    <property type="entry name" value="Enolase-like C-terminal domain"/>
    <property type="match status" value="1"/>
</dbReference>
<evidence type="ECO:0000313" key="10">
    <source>
        <dbReference type="Proteomes" id="UP000653730"/>
    </source>
</evidence>
<dbReference type="InterPro" id="IPR029017">
    <property type="entry name" value="Enolase-like_N"/>
</dbReference>
<comment type="cofactor">
    <cofactor evidence="6 7">
        <name>Mg(2+)</name>
        <dbReference type="ChEBI" id="CHEBI:18420"/>
    </cofactor>
    <text evidence="6 7">Binds 1 Mg(2+) ion per subunit.</text>
</comment>
<feature type="binding site" evidence="6">
    <location>
        <position position="230"/>
    </location>
    <ligand>
        <name>Mg(2+)</name>
        <dbReference type="ChEBI" id="CHEBI:18420"/>
    </ligand>
</feature>
<dbReference type="InterPro" id="IPR036849">
    <property type="entry name" value="Enolase-like_C_sf"/>
</dbReference>
<name>A0A926JRZ5_9FLAO</name>
<evidence type="ECO:0000313" key="9">
    <source>
        <dbReference type="EMBL" id="MBC9796146.1"/>
    </source>
</evidence>
<feature type="binding site" evidence="6">
    <location>
        <position position="205"/>
    </location>
    <ligand>
        <name>Mg(2+)</name>
        <dbReference type="ChEBI" id="CHEBI:18420"/>
    </ligand>
</feature>
<dbReference type="Proteomes" id="UP000653730">
    <property type="component" value="Unassembled WGS sequence"/>
</dbReference>
<gene>
    <name evidence="9" type="ORF">IBL28_09220</name>
</gene>
<protein>
    <recommendedName>
        <fullName evidence="7">Dipeptide epimerase</fullName>
        <ecNumber evidence="7">5.1.1.-</ecNumber>
    </recommendedName>
</protein>
<dbReference type="SFLD" id="SFLDG00180">
    <property type="entry name" value="muconate_cycloisomerase"/>
    <property type="match status" value="1"/>
</dbReference>
<dbReference type="PANTHER" id="PTHR48080">
    <property type="entry name" value="D-GALACTONATE DEHYDRATASE-RELATED"/>
    <property type="match status" value="1"/>
</dbReference>